<feature type="transmembrane region" description="Helical" evidence="1">
    <location>
        <begin position="67"/>
        <end position="89"/>
    </location>
</feature>
<evidence type="ECO:0000256" key="1">
    <source>
        <dbReference type="SAM" id="Phobius"/>
    </source>
</evidence>
<dbReference type="EMBL" id="JAULRT010000052">
    <property type="protein sequence ID" value="MDO3382146.1"/>
    <property type="molecule type" value="Genomic_DNA"/>
</dbReference>
<evidence type="ECO:0000313" key="3">
    <source>
        <dbReference type="Proteomes" id="UP001168380"/>
    </source>
</evidence>
<gene>
    <name evidence="2" type="ORF">QWI16_08155</name>
</gene>
<dbReference type="Proteomes" id="UP001168380">
    <property type="component" value="Unassembled WGS sequence"/>
</dbReference>
<keyword evidence="1" id="KW-0472">Membrane</keyword>
<comment type="caution">
    <text evidence="2">The sequence shown here is derived from an EMBL/GenBank/DDBJ whole genome shotgun (WGS) entry which is preliminary data.</text>
</comment>
<proteinExistence type="predicted"/>
<keyword evidence="1" id="KW-0812">Transmembrane</keyword>
<dbReference type="PANTHER" id="PTHR34821">
    <property type="entry name" value="INNER MEMBRANE PROTEIN YDCZ"/>
    <property type="match status" value="1"/>
</dbReference>
<reference evidence="2" key="1">
    <citation type="submission" date="2023-07" db="EMBL/GenBank/DDBJ databases">
        <title>Gilvimarinus algae sp. nov., isolated from the surface of Kelp.</title>
        <authorList>
            <person name="Sun Y.Y."/>
            <person name="Gong Y."/>
            <person name="Du Z.J."/>
        </authorList>
    </citation>
    <scope>NUCLEOTIDE SEQUENCE</scope>
    <source>
        <strain evidence="2">SDUM040014</strain>
    </source>
</reference>
<name>A0ABT8TE02_9GAMM</name>
<dbReference type="PANTHER" id="PTHR34821:SF2">
    <property type="entry name" value="INNER MEMBRANE PROTEIN YDCZ"/>
    <property type="match status" value="1"/>
</dbReference>
<feature type="transmembrane region" description="Helical" evidence="1">
    <location>
        <begin position="95"/>
        <end position="116"/>
    </location>
</feature>
<dbReference type="Pfam" id="PF04657">
    <property type="entry name" value="DMT_YdcZ"/>
    <property type="match status" value="1"/>
</dbReference>
<protein>
    <submittedName>
        <fullName evidence="2">DMT family transporter</fullName>
    </submittedName>
</protein>
<dbReference type="InterPro" id="IPR006750">
    <property type="entry name" value="YdcZ"/>
</dbReference>
<accession>A0ABT8TE02</accession>
<organism evidence="2 3">
    <name type="scientific">Gilvimarinus algae</name>
    <dbReference type="NCBI Taxonomy" id="3058037"/>
    <lineage>
        <taxon>Bacteria</taxon>
        <taxon>Pseudomonadati</taxon>
        <taxon>Pseudomonadota</taxon>
        <taxon>Gammaproteobacteria</taxon>
        <taxon>Cellvibrionales</taxon>
        <taxon>Cellvibrionaceae</taxon>
        <taxon>Gilvimarinus</taxon>
    </lineage>
</organism>
<keyword evidence="1" id="KW-1133">Transmembrane helix</keyword>
<evidence type="ECO:0000313" key="2">
    <source>
        <dbReference type="EMBL" id="MDO3382146.1"/>
    </source>
</evidence>
<dbReference type="RefSeq" id="WP_302712306.1">
    <property type="nucleotide sequence ID" value="NZ_JAULRT010000052.1"/>
</dbReference>
<sequence length="148" mass="15736">MNIFALLAFLAGTTIAVQMAMNAQLGSALKSPMLASVCAFFSAVVVTALAVVFTVRDYPSINTVKTVPVYLWFTGGLLSALAISMFYYLIPRMGLGAMISFALSGQLLVAVLCGHFGWFDVPQKPVNFPKLMGVAALISGVVLINSEH</sequence>
<feature type="transmembrane region" description="Helical" evidence="1">
    <location>
        <begin position="32"/>
        <end position="55"/>
    </location>
</feature>
<keyword evidence="3" id="KW-1185">Reference proteome</keyword>